<dbReference type="SMR" id="H8IAZ3"/>
<keyword evidence="1" id="KW-1133">Transmembrane helix</keyword>
<accession>H8IAZ3</accession>
<keyword evidence="1" id="KW-0812">Transmembrane</keyword>
<evidence type="ECO:0000259" key="2">
    <source>
        <dbReference type="Pfam" id="PF01345"/>
    </source>
</evidence>
<dbReference type="PROSITE" id="PS51257">
    <property type="entry name" value="PROKAR_LIPOPROTEIN"/>
    <property type="match status" value="1"/>
</dbReference>
<dbReference type="Pfam" id="PF01345">
    <property type="entry name" value="DUF11"/>
    <property type="match status" value="1"/>
</dbReference>
<proteinExistence type="predicted"/>
<dbReference type="AlphaFoldDB" id="H8IAZ3"/>
<dbReference type="eggNOG" id="arCOG00727">
    <property type="taxonomic scope" value="Archaea"/>
</dbReference>
<dbReference type="eggNOG" id="arCOG07611">
    <property type="taxonomic scope" value="Archaea"/>
</dbReference>
<organism evidence="3 4">
    <name type="scientific">Methanocella conradii (strain DSM 24694 / JCM 17849 / CGMCC 1.5162 / HZ254)</name>
    <dbReference type="NCBI Taxonomy" id="1041930"/>
    <lineage>
        <taxon>Archaea</taxon>
        <taxon>Methanobacteriati</taxon>
        <taxon>Methanobacteriota</taxon>
        <taxon>Stenosarchaea group</taxon>
        <taxon>Methanomicrobia</taxon>
        <taxon>Methanocellales</taxon>
        <taxon>Methanocellaceae</taxon>
        <taxon>Methanocella</taxon>
    </lineage>
</organism>
<dbReference type="SUPFAM" id="SSF88723">
    <property type="entry name" value="PIN domain-like"/>
    <property type="match status" value="1"/>
</dbReference>
<dbReference type="EMBL" id="CP003243">
    <property type="protein sequence ID" value="AFD01003.1"/>
    <property type="molecule type" value="Genomic_DNA"/>
</dbReference>
<sequence length="619" mass="69003">MSKRCLIFLNIFFIIACLINIDYAEGYQPSIQTIDRVDGIIYHQNGTISHSIISSILTVINPSSSSPLTAVNVTSPDGSAWFIKSVEPQSNFTQSYTLRDSEVSIPLKLNEYIVPPSLYAGTQQEIRLIVEIENIGDSNITGFWYQKALPAGLSKVWTANDGGEVYINDAVTWTLNEMAPGQKNRMAIAFNVTPSLDVNFTAASIHFTYLKPQTRGEPAFSGYTNTSFQISKSHPDDGTWHINATVPDESEFNISLNSVKIYRSSASDPFNTTEIASYAPNMVLSAGSEWKTQLIDYYGLVPSYFIKINYTIPYTLDRKSFFTAATEPFSIAVYSPSPTATPRPTIRQYSEPYAMWTPTMTPTPTPIPTGYPDIVFITPAPGDVIRDNETLIETSVPPSSDPGYVVYYGSTDNSTWARIGESSVIGNVSELIWVVPQINGKYYLKAEHYDSLGLRGVAYAQVIIAHEIQPVGIITMLISGTDWLMLFLAIIVLMLLLFIIVPYLPRKPIIYDSSSLYVLSKDGDWLSKLPRRAIRPDGFIAEIPGVDRIKMRSLRDIDGMKRLQNEYGLLAYDAMALQLAREAGATLYTADKRIYDIGKRLDIDVKLMDEKEVAIKREA</sequence>
<gene>
    <name evidence="3" type="ordered locus">Mtc_2268</name>
</gene>
<evidence type="ECO:0000313" key="3">
    <source>
        <dbReference type="EMBL" id="AFD01003.1"/>
    </source>
</evidence>
<dbReference type="RefSeq" id="WP_014406834.1">
    <property type="nucleotide sequence ID" value="NC_017034.1"/>
</dbReference>
<keyword evidence="1" id="KW-0472">Membrane</keyword>
<dbReference type="STRING" id="1041930.Mtc_2268"/>
<dbReference type="KEGG" id="mez:Mtc_2268"/>
<evidence type="ECO:0000313" key="4">
    <source>
        <dbReference type="Proteomes" id="UP000005233"/>
    </source>
</evidence>
<keyword evidence="4" id="KW-1185">Reference proteome</keyword>
<evidence type="ECO:0000256" key="1">
    <source>
        <dbReference type="SAM" id="Phobius"/>
    </source>
</evidence>
<name>H8IAZ3_METCZ</name>
<dbReference type="InterPro" id="IPR029060">
    <property type="entry name" value="PIN-like_dom_sf"/>
</dbReference>
<protein>
    <recommendedName>
        <fullName evidence="2">DUF11 domain-containing protein</fullName>
    </recommendedName>
</protein>
<feature type="domain" description="DUF11" evidence="2">
    <location>
        <begin position="123"/>
        <end position="202"/>
    </location>
</feature>
<dbReference type="HOGENOM" id="CLU_441219_0_0_2"/>
<reference evidence="3 4" key="1">
    <citation type="journal article" date="2012" name="J. Bacteriol.">
        <title>Complete genome sequence of a thermophilic methanogen, Methanocella conradii HZ254, isolated from Chinese rice field soil.</title>
        <authorList>
            <person name="Lu Z."/>
            <person name="Lu Y."/>
        </authorList>
    </citation>
    <scope>NUCLEOTIDE SEQUENCE [LARGE SCALE GENOMIC DNA]</scope>
    <source>
        <strain evidence="4">DSM 24694 / JCM 17849 / CGMCC 1.5162 / HZ254</strain>
    </source>
</reference>
<dbReference type="GeneID" id="11972433"/>
<feature type="transmembrane region" description="Helical" evidence="1">
    <location>
        <begin position="483"/>
        <end position="504"/>
    </location>
</feature>
<dbReference type="InterPro" id="IPR001434">
    <property type="entry name" value="OmcB-like_DUF11"/>
</dbReference>
<dbReference type="Gene3D" id="3.40.50.1010">
    <property type="entry name" value="5'-nuclease"/>
    <property type="match status" value="1"/>
</dbReference>
<dbReference type="Proteomes" id="UP000005233">
    <property type="component" value="Chromosome"/>
</dbReference>